<keyword evidence="1" id="KW-0472">Membrane</keyword>
<feature type="transmembrane region" description="Helical" evidence="1">
    <location>
        <begin position="33"/>
        <end position="54"/>
    </location>
</feature>
<evidence type="ECO:0000313" key="2">
    <source>
        <dbReference type="EMBL" id="GGF61161.1"/>
    </source>
</evidence>
<evidence type="ECO:0000313" key="3">
    <source>
        <dbReference type="Proteomes" id="UP000606044"/>
    </source>
</evidence>
<dbReference type="EMBL" id="BMCT01000002">
    <property type="protein sequence ID" value="GGF61161.1"/>
    <property type="molecule type" value="Genomic_DNA"/>
</dbReference>
<reference evidence="2" key="1">
    <citation type="journal article" date="2014" name="Int. J. Syst. Evol. Microbiol.">
        <title>Complete genome sequence of Corynebacterium casei LMG S-19264T (=DSM 44701T), isolated from a smear-ripened cheese.</title>
        <authorList>
            <consortium name="US DOE Joint Genome Institute (JGI-PGF)"/>
            <person name="Walter F."/>
            <person name="Albersmeier A."/>
            <person name="Kalinowski J."/>
            <person name="Ruckert C."/>
        </authorList>
    </citation>
    <scope>NUCLEOTIDE SEQUENCE</scope>
    <source>
        <strain evidence="2">CCM 7897</strain>
    </source>
</reference>
<dbReference type="PANTHER" id="PTHR32251:SF17">
    <property type="entry name" value="STEROID 5-ALPHA REDUCTASE C-TERMINAL DOMAIN-CONTAINING PROTEIN"/>
    <property type="match status" value="1"/>
</dbReference>
<dbReference type="InterPro" id="IPR010721">
    <property type="entry name" value="UstE-like"/>
</dbReference>
<feature type="transmembrane region" description="Helical" evidence="1">
    <location>
        <begin position="110"/>
        <end position="132"/>
    </location>
</feature>
<dbReference type="GO" id="GO:0016020">
    <property type="term" value="C:membrane"/>
    <property type="evidence" value="ECO:0007669"/>
    <property type="project" value="TreeGrafter"/>
</dbReference>
<protein>
    <submittedName>
        <fullName evidence="2">Membrane protein</fullName>
    </submittedName>
</protein>
<organism evidence="2 3">
    <name type="scientific">Azorhizobium oxalatiphilum</name>
    <dbReference type="NCBI Taxonomy" id="980631"/>
    <lineage>
        <taxon>Bacteria</taxon>
        <taxon>Pseudomonadati</taxon>
        <taxon>Pseudomonadota</taxon>
        <taxon>Alphaproteobacteria</taxon>
        <taxon>Hyphomicrobiales</taxon>
        <taxon>Xanthobacteraceae</taxon>
        <taxon>Azorhizobium</taxon>
    </lineage>
</organism>
<evidence type="ECO:0000256" key="1">
    <source>
        <dbReference type="SAM" id="Phobius"/>
    </source>
</evidence>
<name>A0A917FA30_9HYPH</name>
<dbReference type="AlphaFoldDB" id="A0A917FA30"/>
<dbReference type="PROSITE" id="PS50244">
    <property type="entry name" value="S5A_REDUCTASE"/>
    <property type="match status" value="1"/>
</dbReference>
<dbReference type="PANTHER" id="PTHR32251">
    <property type="entry name" value="3-OXO-5-ALPHA-STEROID 4-DEHYDROGENASE"/>
    <property type="match status" value="1"/>
</dbReference>
<reference evidence="2" key="2">
    <citation type="submission" date="2020-09" db="EMBL/GenBank/DDBJ databases">
        <authorList>
            <person name="Sun Q."/>
            <person name="Sedlacek I."/>
        </authorList>
    </citation>
    <scope>NUCLEOTIDE SEQUENCE</scope>
    <source>
        <strain evidence="2">CCM 7897</strain>
    </source>
</reference>
<comment type="caution">
    <text evidence="2">The sequence shown here is derived from an EMBL/GenBank/DDBJ whole genome shotgun (WGS) entry which is preliminary data.</text>
</comment>
<sequence length="266" mass="29087">MTYTLLLLLLAMILVDVMAGAWAIAERTGQSGWIDSIWSLSLGVVGVLAALLPVAGADTMSTRQMLVAAMVGLWALRLGLHIARRTHGGGDDPRYAKMKADWGDQARGKLFLFLQIQAFFAFLLMLSVLAAARNPAPELGWFDLAGALVLLLAVIGEGVADEQLNAFRADPANRGKVCDWGLWGRSRHPNYFFQWLGWLGYALIGLNGVETYPWGLVALSGPVIMYVLLVHLSGIPPLEAHMLRARGDAFRAYQARVNAFFPGPRR</sequence>
<gene>
    <name evidence="2" type="ORF">GCM10007301_21150</name>
</gene>
<dbReference type="Gene3D" id="1.20.120.1630">
    <property type="match status" value="1"/>
</dbReference>
<feature type="transmembrane region" description="Helical" evidence="1">
    <location>
        <begin position="216"/>
        <end position="235"/>
    </location>
</feature>
<proteinExistence type="predicted"/>
<keyword evidence="1" id="KW-1133">Transmembrane helix</keyword>
<accession>A0A917FA30</accession>
<feature type="transmembrane region" description="Helical" evidence="1">
    <location>
        <begin position="191"/>
        <end position="209"/>
    </location>
</feature>
<dbReference type="Pfam" id="PF06966">
    <property type="entry name" value="DUF1295"/>
    <property type="match status" value="1"/>
</dbReference>
<dbReference type="RefSeq" id="WP_244644295.1">
    <property type="nucleotide sequence ID" value="NZ_BMCT01000002.1"/>
</dbReference>
<keyword evidence="3" id="KW-1185">Reference proteome</keyword>
<dbReference type="Proteomes" id="UP000606044">
    <property type="component" value="Unassembled WGS sequence"/>
</dbReference>
<keyword evidence="1" id="KW-0812">Transmembrane</keyword>